<dbReference type="PANTHER" id="PTHR42736">
    <property type="entry name" value="PROTEIN-GLUTAMINE GAMMA-GLUTAMYLTRANSFERASE"/>
    <property type="match status" value="1"/>
</dbReference>
<dbReference type="EMBL" id="FOYZ01000013">
    <property type="protein sequence ID" value="SFR98294.1"/>
    <property type="molecule type" value="Genomic_DNA"/>
</dbReference>
<keyword evidence="1" id="KW-0812">Transmembrane</keyword>
<feature type="transmembrane region" description="Helical" evidence="1">
    <location>
        <begin position="15"/>
        <end position="36"/>
    </location>
</feature>
<keyword evidence="4" id="KW-1185">Reference proteome</keyword>
<keyword evidence="1" id="KW-0472">Membrane</keyword>
<protein>
    <submittedName>
        <fullName evidence="3">Transglutaminase-like superfamily protein</fullName>
    </submittedName>
</protein>
<reference evidence="3 4" key="1">
    <citation type="submission" date="2016-10" db="EMBL/GenBank/DDBJ databases">
        <authorList>
            <person name="de Groot N.N."/>
        </authorList>
    </citation>
    <scope>NUCLEOTIDE SEQUENCE [LARGE SCALE GENOMIC DNA]</scope>
    <source>
        <strain evidence="3 4">743A</strain>
    </source>
</reference>
<dbReference type="STRING" id="37658.SAMN05661086_03052"/>
<keyword evidence="1" id="KW-1133">Transmembrane helix</keyword>
<evidence type="ECO:0000313" key="4">
    <source>
        <dbReference type="Proteomes" id="UP000199659"/>
    </source>
</evidence>
<accession>A0A1I6L4C7</accession>
<evidence type="ECO:0000256" key="1">
    <source>
        <dbReference type="SAM" id="Phobius"/>
    </source>
</evidence>
<feature type="transmembrane region" description="Helical" evidence="1">
    <location>
        <begin position="42"/>
        <end position="59"/>
    </location>
</feature>
<dbReference type="Proteomes" id="UP000199659">
    <property type="component" value="Unassembled WGS sequence"/>
</dbReference>
<feature type="transmembrane region" description="Helical" evidence="1">
    <location>
        <begin position="66"/>
        <end position="85"/>
    </location>
</feature>
<gene>
    <name evidence="3" type="ORF">SAMN05661086_03052</name>
</gene>
<feature type="transmembrane region" description="Helical" evidence="1">
    <location>
        <begin position="197"/>
        <end position="215"/>
    </location>
</feature>
<sequence length="803" mass="93567">MDRIEFLKKNIWCELFYKLNLIFFSCAVGFQCMKWLQFKQMLPAIISCSIVLAGLIWIIEKNKLNGISIGVMISLLVIGSIAFWISKVSIPELVHRVTIWLDGYQMEKEDYKALYAVILLLPIQIGVTAFLYVVTKYKAGKAVYCIGAMVFLVILGIKEISVEYFFVILLLYYTICLLVELVHGFSQRTNQQEQKQVTPYLFPFFFCMTVLIFMMPVKDRPISWKWIITGYENMKENVTSVYENISMAFSKGTDSFSLSGIGYGEEKETVLGGSINENDRIMLTAKIVGNSKGMTYLRGSVYDTYTGNGWKKDTVWNVDGEKEYQLAFKELLFSFCQGSMVPGEDEILVNHLKGHIRYNRIKTKTLFYPQYTYRFFLRNSDNKVDDSNSNILFSKQKKKGLEYSFDYFEVNEKSEVVKNYLRGLDSFTYYSIADVNLNRSEKVEELKKELLKSNAGTIEEVLSEEFRNKLASRENQIKKVYTQLPEELPERVREKADELTIGCENNFDRLEAIQKYLKAFPYTKQVKEGSEDSDFVDSFLFEQQEGYCTYFASAMTVLGRCIGIPTRYVEGIVADYEENMEGEWYQISSKSAHAWCEAYFCGYGWVRFDATPGTYSMNNTTSWITKKYYVEQEPEIPEFMKPEATEVLDINLVKQENQVEKKWNKAYAQFIIVSVFMIILLFSIMFLCVIWYRKRRFKNADPSRQIELLFGEMLFYLRKFGYDLELGETILQFRSRIGQNKELSKLETQAVWDIFIKVRYSNHCASNEEALRVNQDIIKISELYKKKKGAIRYLLCKIRGLST</sequence>
<organism evidence="3 4">
    <name type="scientific">Anaeromicropila populeti</name>
    <dbReference type="NCBI Taxonomy" id="37658"/>
    <lineage>
        <taxon>Bacteria</taxon>
        <taxon>Bacillati</taxon>
        <taxon>Bacillota</taxon>
        <taxon>Clostridia</taxon>
        <taxon>Lachnospirales</taxon>
        <taxon>Lachnospiraceae</taxon>
        <taxon>Anaeromicropila</taxon>
    </lineage>
</organism>
<evidence type="ECO:0000259" key="2">
    <source>
        <dbReference type="SMART" id="SM00460"/>
    </source>
</evidence>
<dbReference type="InterPro" id="IPR002931">
    <property type="entry name" value="Transglutaminase-like"/>
</dbReference>
<feature type="transmembrane region" description="Helical" evidence="1">
    <location>
        <begin position="113"/>
        <end position="134"/>
    </location>
</feature>
<proteinExistence type="predicted"/>
<feature type="domain" description="Transglutaminase-like" evidence="2">
    <location>
        <begin position="540"/>
        <end position="612"/>
    </location>
</feature>
<name>A0A1I6L4C7_9FIRM</name>
<dbReference type="InterPro" id="IPR052901">
    <property type="entry name" value="Bact_TGase-like"/>
</dbReference>
<dbReference type="InterPro" id="IPR038765">
    <property type="entry name" value="Papain-like_cys_pep_sf"/>
</dbReference>
<feature type="transmembrane region" description="Helical" evidence="1">
    <location>
        <begin position="667"/>
        <end position="692"/>
    </location>
</feature>
<dbReference type="SUPFAM" id="SSF54001">
    <property type="entry name" value="Cysteine proteinases"/>
    <property type="match status" value="1"/>
</dbReference>
<dbReference type="PANTHER" id="PTHR42736:SF1">
    <property type="entry name" value="PROTEIN-GLUTAMINE GAMMA-GLUTAMYLTRANSFERASE"/>
    <property type="match status" value="1"/>
</dbReference>
<evidence type="ECO:0000313" key="3">
    <source>
        <dbReference type="EMBL" id="SFR98294.1"/>
    </source>
</evidence>
<dbReference type="AlphaFoldDB" id="A0A1I6L4C7"/>
<dbReference type="Pfam" id="PF01841">
    <property type="entry name" value="Transglut_core"/>
    <property type="match status" value="1"/>
</dbReference>
<dbReference type="OrthoDB" id="9804872at2"/>
<feature type="transmembrane region" description="Helical" evidence="1">
    <location>
        <begin position="164"/>
        <end position="185"/>
    </location>
</feature>
<dbReference type="SMART" id="SM00460">
    <property type="entry name" value="TGc"/>
    <property type="match status" value="1"/>
</dbReference>
<dbReference type="RefSeq" id="WP_092562588.1">
    <property type="nucleotide sequence ID" value="NZ_FOYZ01000013.1"/>
</dbReference>
<dbReference type="Gene3D" id="3.10.620.30">
    <property type="match status" value="1"/>
</dbReference>
<feature type="transmembrane region" description="Helical" evidence="1">
    <location>
        <begin position="141"/>
        <end position="158"/>
    </location>
</feature>